<evidence type="ECO:0000256" key="5">
    <source>
        <dbReference type="ARBA" id="ARBA00019465"/>
    </source>
</evidence>
<gene>
    <name evidence="14" type="ORF">ACFQ34_19460</name>
</gene>
<proteinExistence type="inferred from homology"/>
<accession>A0ABW3VK73</accession>
<name>A0ABW3VK73_9PSEU</name>
<dbReference type="InterPro" id="IPR013328">
    <property type="entry name" value="6PGD_dom2"/>
</dbReference>
<keyword evidence="15" id="KW-1185">Reference proteome</keyword>
<dbReference type="InterPro" id="IPR050838">
    <property type="entry name" value="Ketopantoate_reductase"/>
</dbReference>
<dbReference type="PANTHER" id="PTHR43765:SF2">
    <property type="entry name" value="2-DEHYDROPANTOATE 2-REDUCTASE"/>
    <property type="match status" value="1"/>
</dbReference>
<dbReference type="InterPro" id="IPR003710">
    <property type="entry name" value="ApbA"/>
</dbReference>
<comment type="pathway">
    <text evidence="2 11">Cofactor biosynthesis; (R)-pantothenate biosynthesis; (R)-pantoate from 3-methyl-2-oxobutanoate: step 2/2.</text>
</comment>
<evidence type="ECO:0000259" key="12">
    <source>
        <dbReference type="Pfam" id="PF02558"/>
    </source>
</evidence>
<dbReference type="Proteomes" id="UP001597182">
    <property type="component" value="Unassembled WGS sequence"/>
</dbReference>
<evidence type="ECO:0000313" key="14">
    <source>
        <dbReference type="EMBL" id="MFD1235471.1"/>
    </source>
</evidence>
<feature type="domain" description="Ketopantoate reductase C-terminal" evidence="13">
    <location>
        <begin position="191"/>
        <end position="309"/>
    </location>
</feature>
<dbReference type="Gene3D" id="3.40.50.720">
    <property type="entry name" value="NAD(P)-binding Rossmann-like Domain"/>
    <property type="match status" value="1"/>
</dbReference>
<evidence type="ECO:0000256" key="9">
    <source>
        <dbReference type="ARBA" id="ARBA00032024"/>
    </source>
</evidence>
<organism evidence="14 15">
    <name type="scientific">Pseudonocardia benzenivorans</name>
    <dbReference type="NCBI Taxonomy" id="228005"/>
    <lineage>
        <taxon>Bacteria</taxon>
        <taxon>Bacillati</taxon>
        <taxon>Actinomycetota</taxon>
        <taxon>Actinomycetes</taxon>
        <taxon>Pseudonocardiales</taxon>
        <taxon>Pseudonocardiaceae</taxon>
        <taxon>Pseudonocardia</taxon>
    </lineage>
</organism>
<keyword evidence="6 11" id="KW-0566">Pantothenate biosynthesis</keyword>
<comment type="similarity">
    <text evidence="3 11">Belongs to the ketopantoate reductase family.</text>
</comment>
<dbReference type="InterPro" id="IPR013752">
    <property type="entry name" value="KPA_reductase"/>
</dbReference>
<evidence type="ECO:0000256" key="10">
    <source>
        <dbReference type="ARBA" id="ARBA00048793"/>
    </source>
</evidence>
<comment type="caution">
    <text evidence="14">The sequence shown here is derived from an EMBL/GenBank/DDBJ whole genome shotgun (WGS) entry which is preliminary data.</text>
</comment>
<dbReference type="InterPro" id="IPR008927">
    <property type="entry name" value="6-PGluconate_DH-like_C_sf"/>
</dbReference>
<dbReference type="Pfam" id="PF08546">
    <property type="entry name" value="ApbA_C"/>
    <property type="match status" value="1"/>
</dbReference>
<evidence type="ECO:0000256" key="7">
    <source>
        <dbReference type="ARBA" id="ARBA00022857"/>
    </source>
</evidence>
<feature type="domain" description="Ketopantoate reductase N-terminal" evidence="12">
    <location>
        <begin position="5"/>
        <end position="146"/>
    </location>
</feature>
<dbReference type="RefSeq" id="WP_346090039.1">
    <property type="nucleotide sequence ID" value="NZ_BAABKS010000005.1"/>
</dbReference>
<dbReference type="EMBL" id="JBHTMB010000164">
    <property type="protein sequence ID" value="MFD1235471.1"/>
    <property type="molecule type" value="Genomic_DNA"/>
</dbReference>
<dbReference type="InterPro" id="IPR013332">
    <property type="entry name" value="KPR_N"/>
</dbReference>
<reference evidence="15" key="1">
    <citation type="journal article" date="2019" name="Int. J. Syst. Evol. Microbiol.">
        <title>The Global Catalogue of Microorganisms (GCM) 10K type strain sequencing project: providing services to taxonomists for standard genome sequencing and annotation.</title>
        <authorList>
            <consortium name="The Broad Institute Genomics Platform"/>
            <consortium name="The Broad Institute Genome Sequencing Center for Infectious Disease"/>
            <person name="Wu L."/>
            <person name="Ma J."/>
        </authorList>
    </citation>
    <scope>NUCLEOTIDE SEQUENCE [LARGE SCALE GENOMIC DNA]</scope>
    <source>
        <strain evidence="15">CCUG 49018</strain>
    </source>
</reference>
<protein>
    <recommendedName>
        <fullName evidence="5 11">2-dehydropantoate 2-reductase</fullName>
        <ecNumber evidence="4 11">1.1.1.169</ecNumber>
    </recommendedName>
    <alternativeName>
        <fullName evidence="9 11">Ketopantoate reductase</fullName>
    </alternativeName>
</protein>
<sequence>MTGRIGVLGAGGMGSAYAAHLARAGADVVLIGRGSAHIRALQTAPLQVDPPEGEPWRVDVPVAVHAADVAPGSLDVLLLLTKAYDLGEAAATAGHVLAADGVAVPLQNGLGTDALVADVFGEERTLVGTTTVGAALAEPGRITVSASTAAGASRTDLGRMGRGRAPLERGAAVAAALGAAGLSAEAVPQVDTLIWNKLALASMSPVSAVPRVTVATVWNSAEGRDVVQTMAAEVVAVAHAEGVALDRDEALAHARTVWAGTGEHYTSMCTDVRNGRRTELSSMAAAVARLAGTHGVPVPVHATVLGLLALAGVR</sequence>
<comment type="function">
    <text evidence="1 11">Catalyzes the NADPH-dependent reduction of ketopantoate into pantoic acid.</text>
</comment>
<comment type="catalytic activity">
    <reaction evidence="10 11">
        <text>(R)-pantoate + NADP(+) = 2-dehydropantoate + NADPH + H(+)</text>
        <dbReference type="Rhea" id="RHEA:16233"/>
        <dbReference type="ChEBI" id="CHEBI:11561"/>
        <dbReference type="ChEBI" id="CHEBI:15378"/>
        <dbReference type="ChEBI" id="CHEBI:15980"/>
        <dbReference type="ChEBI" id="CHEBI:57783"/>
        <dbReference type="ChEBI" id="CHEBI:58349"/>
        <dbReference type="EC" id="1.1.1.169"/>
    </reaction>
</comment>
<keyword evidence="8 11" id="KW-0560">Oxidoreductase</keyword>
<dbReference type="Pfam" id="PF02558">
    <property type="entry name" value="ApbA"/>
    <property type="match status" value="1"/>
</dbReference>
<dbReference type="SUPFAM" id="SSF48179">
    <property type="entry name" value="6-phosphogluconate dehydrogenase C-terminal domain-like"/>
    <property type="match status" value="1"/>
</dbReference>
<evidence type="ECO:0000256" key="2">
    <source>
        <dbReference type="ARBA" id="ARBA00004994"/>
    </source>
</evidence>
<evidence type="ECO:0000256" key="11">
    <source>
        <dbReference type="RuleBase" id="RU362068"/>
    </source>
</evidence>
<evidence type="ECO:0000256" key="3">
    <source>
        <dbReference type="ARBA" id="ARBA00007870"/>
    </source>
</evidence>
<evidence type="ECO:0000313" key="15">
    <source>
        <dbReference type="Proteomes" id="UP001597182"/>
    </source>
</evidence>
<dbReference type="SUPFAM" id="SSF51735">
    <property type="entry name" value="NAD(P)-binding Rossmann-fold domains"/>
    <property type="match status" value="1"/>
</dbReference>
<evidence type="ECO:0000256" key="6">
    <source>
        <dbReference type="ARBA" id="ARBA00022655"/>
    </source>
</evidence>
<dbReference type="Gene3D" id="1.10.1040.10">
    <property type="entry name" value="N-(1-d-carboxylethyl)-l-norvaline Dehydrogenase, domain 2"/>
    <property type="match status" value="1"/>
</dbReference>
<evidence type="ECO:0000256" key="4">
    <source>
        <dbReference type="ARBA" id="ARBA00013014"/>
    </source>
</evidence>
<evidence type="ECO:0000256" key="8">
    <source>
        <dbReference type="ARBA" id="ARBA00023002"/>
    </source>
</evidence>
<keyword evidence="7 11" id="KW-0521">NADP</keyword>
<evidence type="ECO:0000256" key="1">
    <source>
        <dbReference type="ARBA" id="ARBA00002919"/>
    </source>
</evidence>
<dbReference type="InterPro" id="IPR036291">
    <property type="entry name" value="NAD(P)-bd_dom_sf"/>
</dbReference>
<dbReference type="NCBIfam" id="TIGR00745">
    <property type="entry name" value="apbA_panE"/>
    <property type="match status" value="1"/>
</dbReference>
<evidence type="ECO:0000259" key="13">
    <source>
        <dbReference type="Pfam" id="PF08546"/>
    </source>
</evidence>
<dbReference type="EC" id="1.1.1.169" evidence="4 11"/>
<dbReference type="PANTHER" id="PTHR43765">
    <property type="entry name" value="2-DEHYDROPANTOATE 2-REDUCTASE-RELATED"/>
    <property type="match status" value="1"/>
</dbReference>